<name>A0A1A7P8P7_9PAST</name>
<proteinExistence type="predicted"/>
<evidence type="ECO:0000313" key="2">
    <source>
        <dbReference type="Proteomes" id="UP000092643"/>
    </source>
</evidence>
<evidence type="ECO:0008006" key="3">
    <source>
        <dbReference type="Google" id="ProtNLM"/>
    </source>
</evidence>
<dbReference type="EMBL" id="JTJO01000044">
    <property type="protein sequence ID" value="OBW97584.1"/>
    <property type="molecule type" value="Genomic_DNA"/>
</dbReference>
<feature type="non-terminal residue" evidence="1">
    <location>
        <position position="1"/>
    </location>
</feature>
<evidence type="ECO:0000313" key="1">
    <source>
        <dbReference type="EMBL" id="OBW97584.1"/>
    </source>
</evidence>
<gene>
    <name evidence="1" type="ORF">QV03_09480</name>
</gene>
<dbReference type="Proteomes" id="UP000092643">
    <property type="component" value="Unassembled WGS sequence"/>
</dbReference>
<sequence>QICKENEIVALRANEGLLKGASHGFRHAYAQRRYFELTGRLAPNQSGVARKMMTDEQKAQDLQARQVISSELGHNRIDVVARYIG</sequence>
<protein>
    <recommendedName>
        <fullName evidence="3">Integrase</fullName>
    </recommendedName>
</protein>
<accession>A0A1A7P8P7</accession>
<comment type="caution">
    <text evidence="1">The sequence shown here is derived from an EMBL/GenBank/DDBJ whole genome shotgun (WGS) entry which is preliminary data.</text>
</comment>
<reference evidence="1 2" key="1">
    <citation type="submission" date="2014-11" db="EMBL/GenBank/DDBJ databases">
        <title>Pan-genome of Gallibacterium spp.</title>
        <authorList>
            <person name="Kudirkiene E."/>
            <person name="Bojesen A.M."/>
        </authorList>
    </citation>
    <scope>NUCLEOTIDE SEQUENCE [LARGE SCALE GENOMIC DNA]</scope>
    <source>
        <strain evidence="1 2">F 279</strain>
    </source>
</reference>
<organism evidence="1 2">
    <name type="scientific">Gallibacterium anatis</name>
    <dbReference type="NCBI Taxonomy" id="750"/>
    <lineage>
        <taxon>Bacteria</taxon>
        <taxon>Pseudomonadati</taxon>
        <taxon>Pseudomonadota</taxon>
        <taxon>Gammaproteobacteria</taxon>
        <taxon>Pasteurellales</taxon>
        <taxon>Pasteurellaceae</taxon>
        <taxon>Gallibacterium</taxon>
    </lineage>
</organism>
<dbReference type="AlphaFoldDB" id="A0A1A7P8P7"/>